<name>C0E5J4_9CORY</name>
<feature type="transmembrane region" description="Helical" evidence="1">
    <location>
        <begin position="58"/>
        <end position="80"/>
    </location>
</feature>
<evidence type="ECO:0000313" key="3">
    <source>
        <dbReference type="Proteomes" id="UP000006247"/>
    </source>
</evidence>
<gene>
    <name evidence="2" type="ORF">CORMATOL_02284</name>
</gene>
<dbReference type="EMBL" id="ACEB01000035">
    <property type="protein sequence ID" value="EEG26181.1"/>
    <property type="molecule type" value="Genomic_DNA"/>
</dbReference>
<reference evidence="2 3" key="1">
    <citation type="submission" date="2009-01" db="EMBL/GenBank/DDBJ databases">
        <authorList>
            <person name="Fulton L."/>
            <person name="Clifton S."/>
            <person name="Chinwalla A.T."/>
            <person name="Mitreva M."/>
            <person name="Sodergren E."/>
            <person name="Weinstock G."/>
            <person name="Clifton S."/>
            <person name="Dooling D.J."/>
            <person name="Fulton B."/>
            <person name="Minx P."/>
            <person name="Pepin K.H."/>
            <person name="Johnson M."/>
            <person name="Bhonagiri V."/>
            <person name="Nash W.E."/>
            <person name="Mardis E.R."/>
            <person name="Wilson R.K."/>
        </authorList>
    </citation>
    <scope>NUCLEOTIDE SEQUENCE [LARGE SCALE GENOMIC DNA]</scope>
    <source>
        <strain evidence="2 3">ATCC 33806</strain>
    </source>
</reference>
<dbReference type="Proteomes" id="UP000006247">
    <property type="component" value="Unassembled WGS sequence"/>
</dbReference>
<dbReference type="AlphaFoldDB" id="C0E5J4"/>
<accession>C0E5J4</accession>
<comment type="caution">
    <text evidence="2">The sequence shown here is derived from an EMBL/GenBank/DDBJ whole genome shotgun (WGS) entry which is preliminary data.</text>
</comment>
<proteinExistence type="predicted"/>
<evidence type="ECO:0000256" key="1">
    <source>
        <dbReference type="SAM" id="Phobius"/>
    </source>
</evidence>
<feature type="transmembrane region" description="Helical" evidence="1">
    <location>
        <begin position="32"/>
        <end position="52"/>
    </location>
</feature>
<evidence type="ECO:0000313" key="2">
    <source>
        <dbReference type="EMBL" id="EEG26181.1"/>
    </source>
</evidence>
<keyword evidence="1" id="KW-0472">Membrane</keyword>
<keyword evidence="1" id="KW-0812">Transmembrane</keyword>
<keyword evidence="1" id="KW-1133">Transmembrane helix</keyword>
<sequence length="86" mass="9802">MRFKRLLFQGSHHSIRKKGGKMSSKKEQELPAWYLMTGLPTGMSIGIIYFIYTNSISLQKAVIMLSIANIVTTIYAAFLFHVKGYQ</sequence>
<dbReference type="HOGENOM" id="CLU_2492581_0_0_11"/>
<protein>
    <submittedName>
        <fullName evidence="2">Uncharacterized protein</fullName>
    </submittedName>
</protein>
<organism evidence="2 3">
    <name type="scientific">Corynebacterium matruchotii ATCC 33806</name>
    <dbReference type="NCBI Taxonomy" id="566549"/>
    <lineage>
        <taxon>Bacteria</taxon>
        <taxon>Bacillati</taxon>
        <taxon>Actinomycetota</taxon>
        <taxon>Actinomycetes</taxon>
        <taxon>Mycobacteriales</taxon>
        <taxon>Corynebacteriaceae</taxon>
        <taxon>Corynebacterium</taxon>
    </lineage>
</organism>